<keyword evidence="1" id="KW-0472">Membrane</keyword>
<evidence type="ECO:0000256" key="1">
    <source>
        <dbReference type="SAM" id="Phobius"/>
    </source>
</evidence>
<name>A0A1H0CLV3_ALLAB</name>
<evidence type="ECO:0000313" key="2">
    <source>
        <dbReference type="EMBL" id="SDN58876.1"/>
    </source>
</evidence>
<gene>
    <name evidence="2" type="ORF">SAMN04489726_7303</name>
</gene>
<keyword evidence="3" id="KW-1185">Reference proteome</keyword>
<keyword evidence="1" id="KW-0812">Transmembrane</keyword>
<dbReference type="EMBL" id="LT629701">
    <property type="protein sequence ID" value="SDN58876.1"/>
    <property type="molecule type" value="Genomic_DNA"/>
</dbReference>
<reference evidence="2 3" key="1">
    <citation type="submission" date="2016-10" db="EMBL/GenBank/DDBJ databases">
        <authorList>
            <person name="de Groot N.N."/>
        </authorList>
    </citation>
    <scope>NUCLEOTIDE SEQUENCE [LARGE SCALE GENOMIC DNA]</scope>
    <source>
        <strain evidence="2 3">DSM 44149</strain>
    </source>
</reference>
<dbReference type="Proteomes" id="UP000183376">
    <property type="component" value="Chromosome I"/>
</dbReference>
<dbReference type="RefSeq" id="WP_030428738.1">
    <property type="nucleotide sequence ID" value="NZ_JOEF01000004.1"/>
</dbReference>
<keyword evidence="1" id="KW-1133">Transmembrane helix</keyword>
<sequence length="183" mass="20812">MEGISNPWVTGGAAVLAALIAFGGVALGQLMQSRRERQLRTDQWRREDRHRFADHKRELYAELLSYFDRWQHDIRCYDIEFNKQNKDSANFPIDWLDSANAPDGITEERRSIDLLLGRVRLVSNAIWAQAQAHVATLDDLTYALMIGSRAPTKEDWATVYHALSVITDAMRGDLGADEQEAHS</sequence>
<accession>A0A1H0CLV3</accession>
<evidence type="ECO:0000313" key="3">
    <source>
        <dbReference type="Proteomes" id="UP000183376"/>
    </source>
</evidence>
<protein>
    <submittedName>
        <fullName evidence="2">Uncharacterized protein</fullName>
    </submittedName>
</protein>
<feature type="transmembrane region" description="Helical" evidence="1">
    <location>
        <begin position="12"/>
        <end position="31"/>
    </location>
</feature>
<dbReference type="AlphaFoldDB" id="A0A1H0CLV3"/>
<proteinExistence type="predicted"/>
<dbReference type="OrthoDB" id="9870990at2"/>
<organism evidence="2 3">
    <name type="scientific">Allokutzneria albata</name>
    <name type="common">Kibdelosporangium albatum</name>
    <dbReference type="NCBI Taxonomy" id="211114"/>
    <lineage>
        <taxon>Bacteria</taxon>
        <taxon>Bacillati</taxon>
        <taxon>Actinomycetota</taxon>
        <taxon>Actinomycetes</taxon>
        <taxon>Pseudonocardiales</taxon>
        <taxon>Pseudonocardiaceae</taxon>
        <taxon>Allokutzneria</taxon>
    </lineage>
</organism>